<reference evidence="6" key="1">
    <citation type="submission" date="2011-12" db="EMBL/GenBank/DDBJ databases">
        <title>Comparative genomics of primate cytomegaloviruses.</title>
        <authorList>
            <person name="Davison A.J."/>
            <person name="Holton M."/>
            <person name="Dolan A."/>
            <person name="Dargan D.J."/>
            <person name="Gatherer D."/>
            <person name="Hayward G.S."/>
        </authorList>
    </citation>
    <scope>NUCLEOTIDE SEQUENCE [LARGE SCALE GENOMIC DNA]</scope>
    <source>
        <strain evidence="6">Colburn</strain>
    </source>
</reference>
<evidence type="ECO:0000313" key="6">
    <source>
        <dbReference type="EMBL" id="AEV80699.1"/>
    </source>
</evidence>
<feature type="transmembrane region" description="Helical" evidence="5">
    <location>
        <begin position="70"/>
        <end position="89"/>
    </location>
</feature>
<feature type="transmembrane region" description="Helical" evidence="5">
    <location>
        <begin position="154"/>
        <end position="173"/>
    </location>
</feature>
<organismHost>
    <name type="scientific">Macaca</name>
    <name type="common">macaques</name>
    <dbReference type="NCBI Taxonomy" id="9539"/>
</organismHost>
<dbReference type="InterPro" id="IPR006214">
    <property type="entry name" value="Bax_inhibitor_1-related"/>
</dbReference>
<proteinExistence type="predicted"/>
<name>G8XU60_SCMVC</name>
<dbReference type="Proteomes" id="UP000113346">
    <property type="component" value="Segment"/>
</dbReference>
<dbReference type="EMBL" id="FJ483969">
    <property type="protein sequence ID" value="AEV80699.1"/>
    <property type="molecule type" value="Genomic_DNA"/>
</dbReference>
<feature type="transmembrane region" description="Helical" evidence="5">
    <location>
        <begin position="96"/>
        <end position="115"/>
    </location>
</feature>
<evidence type="ECO:0000256" key="2">
    <source>
        <dbReference type="ARBA" id="ARBA00022692"/>
    </source>
</evidence>
<evidence type="ECO:0000256" key="5">
    <source>
        <dbReference type="SAM" id="Phobius"/>
    </source>
</evidence>
<protein>
    <submittedName>
        <fullName evidence="6">Membrane protein US20</fullName>
    </submittedName>
</protein>
<evidence type="ECO:0000256" key="1">
    <source>
        <dbReference type="ARBA" id="ARBA00004141"/>
    </source>
</evidence>
<evidence type="ECO:0000256" key="3">
    <source>
        <dbReference type="ARBA" id="ARBA00022989"/>
    </source>
</evidence>
<gene>
    <name evidence="6" type="primary">US20</name>
</gene>
<evidence type="ECO:0000256" key="4">
    <source>
        <dbReference type="ARBA" id="ARBA00023136"/>
    </source>
</evidence>
<sequence length="250" mass="28111">MLQQENAGAEGLDSPLLMTADEALAWFKKFVVWMRIYGVYVFALSLTFGAAGLLWLGYPQSTNLCVTNHGVVLTMFVPILCMITLYLLGPRHPSNLTVLLFYIGVNCVPTILFNLCSDGYTIMTAYIMSVATFISFTGLTFIGGMSRHRWKWIIAMYIVLLILFLLSAGLQAVPWHTKLVVSISAFSVTFFAFILAYDTSMLIYHSSFMYCIRTALRLYVDTIAIFLVMIFMMSMPKWVEQAKNVTVTAA</sequence>
<feature type="transmembrane region" description="Helical" evidence="5">
    <location>
        <begin position="218"/>
        <end position="235"/>
    </location>
</feature>
<organism evidence="6 7">
    <name type="scientific">Simian cytomegalovirus (strain Colburn)</name>
    <dbReference type="NCBI Taxonomy" id="50292"/>
    <lineage>
        <taxon>Viruses</taxon>
        <taxon>Duplodnaviria</taxon>
        <taxon>Heunggongvirae</taxon>
        <taxon>Peploviricota</taxon>
        <taxon>Herviviricetes</taxon>
        <taxon>Herpesvirales</taxon>
        <taxon>Orthoherpesviridae</taxon>
        <taxon>Betaherpesvirinae</taxon>
        <taxon>Cytomegalovirus</taxon>
        <taxon>Cytomegalovirus cercopithecinebeta5</taxon>
    </lineage>
</organism>
<accession>G8XU60</accession>
<keyword evidence="3 5" id="KW-1133">Transmembrane helix</keyword>
<dbReference type="GO" id="GO:0016020">
    <property type="term" value="C:membrane"/>
    <property type="evidence" value="ECO:0007669"/>
    <property type="project" value="UniProtKB-SubCell"/>
</dbReference>
<feature type="transmembrane region" description="Helical" evidence="5">
    <location>
        <begin position="37"/>
        <end position="58"/>
    </location>
</feature>
<feature type="transmembrane region" description="Helical" evidence="5">
    <location>
        <begin position="179"/>
        <end position="197"/>
    </location>
</feature>
<keyword evidence="4 5" id="KW-0472">Membrane</keyword>
<evidence type="ECO:0000313" key="7">
    <source>
        <dbReference type="Proteomes" id="UP000113346"/>
    </source>
</evidence>
<keyword evidence="2 5" id="KW-0812">Transmembrane</keyword>
<comment type="subcellular location">
    <subcellularLocation>
        <location evidence="1">Membrane</location>
        <topology evidence="1">Multi-pass membrane protein</topology>
    </subcellularLocation>
</comment>
<dbReference type="Pfam" id="PF01027">
    <property type="entry name" value="Bax1-I"/>
    <property type="match status" value="1"/>
</dbReference>
<feature type="transmembrane region" description="Helical" evidence="5">
    <location>
        <begin position="121"/>
        <end position="142"/>
    </location>
</feature>